<proteinExistence type="predicted"/>
<dbReference type="EMBL" id="MEXN01000001">
    <property type="protein sequence ID" value="OGD04319.1"/>
    <property type="molecule type" value="Genomic_DNA"/>
</dbReference>
<protein>
    <submittedName>
        <fullName evidence="2">Uncharacterized protein</fullName>
    </submittedName>
</protein>
<evidence type="ECO:0000256" key="1">
    <source>
        <dbReference type="SAM" id="Phobius"/>
    </source>
</evidence>
<evidence type="ECO:0000313" key="3">
    <source>
        <dbReference type="Proteomes" id="UP000177080"/>
    </source>
</evidence>
<gene>
    <name evidence="2" type="ORF">A2989_04750</name>
</gene>
<keyword evidence="1" id="KW-0812">Transmembrane</keyword>
<sequence>MGWWRRSPSVRLVAGVMLALSGVEMVRWGADAGNVPMQIAGVGAGVVAGPALVLRALWVLKSFI</sequence>
<keyword evidence="1" id="KW-1133">Transmembrane helix</keyword>
<comment type="caution">
    <text evidence="2">The sequence shown here is derived from an EMBL/GenBank/DDBJ whole genome shotgun (WGS) entry which is preliminary data.</text>
</comment>
<dbReference type="AlphaFoldDB" id="A0A1F4ZD54"/>
<feature type="transmembrane region" description="Helical" evidence="1">
    <location>
        <begin position="42"/>
        <end position="60"/>
    </location>
</feature>
<name>A0A1F4ZD54_9BACT</name>
<organism evidence="2 3">
    <name type="scientific">Candidatus Amesbacteria bacterium RIFCSPLOWO2_01_FULL_48_25</name>
    <dbReference type="NCBI Taxonomy" id="1797259"/>
    <lineage>
        <taxon>Bacteria</taxon>
        <taxon>Candidatus Amesiibacteriota</taxon>
    </lineage>
</organism>
<reference evidence="2 3" key="1">
    <citation type="journal article" date="2016" name="Nat. Commun.">
        <title>Thousands of microbial genomes shed light on interconnected biogeochemical processes in an aquifer system.</title>
        <authorList>
            <person name="Anantharaman K."/>
            <person name="Brown C.T."/>
            <person name="Hug L.A."/>
            <person name="Sharon I."/>
            <person name="Castelle C.J."/>
            <person name="Probst A.J."/>
            <person name="Thomas B.C."/>
            <person name="Singh A."/>
            <person name="Wilkins M.J."/>
            <person name="Karaoz U."/>
            <person name="Brodie E.L."/>
            <person name="Williams K.H."/>
            <person name="Hubbard S.S."/>
            <person name="Banfield J.F."/>
        </authorList>
    </citation>
    <scope>NUCLEOTIDE SEQUENCE [LARGE SCALE GENOMIC DNA]</scope>
</reference>
<evidence type="ECO:0000313" key="2">
    <source>
        <dbReference type="EMBL" id="OGD04319.1"/>
    </source>
</evidence>
<keyword evidence="1" id="KW-0472">Membrane</keyword>
<dbReference type="Proteomes" id="UP000177080">
    <property type="component" value="Unassembled WGS sequence"/>
</dbReference>
<accession>A0A1F4ZD54</accession>